<dbReference type="EMBL" id="BEZZ01263641">
    <property type="protein sequence ID" value="GCC49440.1"/>
    <property type="molecule type" value="Genomic_DNA"/>
</dbReference>
<evidence type="ECO:0000313" key="1">
    <source>
        <dbReference type="EMBL" id="GCC49440.1"/>
    </source>
</evidence>
<sequence length="87" mass="8973">MASRCPWAILAGTRSQPGRGGEGGGGLTLRGILQRGLQRLPMAQYLVLGPQGDVLGGHDVSGQAVSCLQLAGHALRGDPQSEIKTAR</sequence>
<comment type="caution">
    <text evidence="1">The sequence shown here is derived from an EMBL/GenBank/DDBJ whole genome shotgun (WGS) entry which is preliminary data.</text>
</comment>
<name>A0A401U3I1_CHIPU</name>
<dbReference type="Proteomes" id="UP000287033">
    <property type="component" value="Unassembled WGS sequence"/>
</dbReference>
<feature type="non-terminal residue" evidence="1">
    <location>
        <position position="87"/>
    </location>
</feature>
<dbReference type="AlphaFoldDB" id="A0A401U3I1"/>
<organism evidence="1 2">
    <name type="scientific">Chiloscyllium punctatum</name>
    <name type="common">Brownbanded bambooshark</name>
    <name type="synonym">Hemiscyllium punctatum</name>
    <dbReference type="NCBI Taxonomy" id="137246"/>
    <lineage>
        <taxon>Eukaryota</taxon>
        <taxon>Metazoa</taxon>
        <taxon>Chordata</taxon>
        <taxon>Craniata</taxon>
        <taxon>Vertebrata</taxon>
        <taxon>Chondrichthyes</taxon>
        <taxon>Elasmobranchii</taxon>
        <taxon>Galeomorphii</taxon>
        <taxon>Galeoidea</taxon>
        <taxon>Orectolobiformes</taxon>
        <taxon>Hemiscylliidae</taxon>
        <taxon>Chiloscyllium</taxon>
    </lineage>
</organism>
<proteinExistence type="predicted"/>
<accession>A0A401U3I1</accession>
<protein>
    <submittedName>
        <fullName evidence="1">Uncharacterized protein</fullName>
    </submittedName>
</protein>
<evidence type="ECO:0000313" key="2">
    <source>
        <dbReference type="Proteomes" id="UP000287033"/>
    </source>
</evidence>
<reference evidence="1 2" key="1">
    <citation type="journal article" date="2018" name="Nat. Ecol. Evol.">
        <title>Shark genomes provide insights into elasmobranch evolution and the origin of vertebrates.</title>
        <authorList>
            <person name="Hara Y"/>
            <person name="Yamaguchi K"/>
            <person name="Onimaru K"/>
            <person name="Kadota M"/>
            <person name="Koyanagi M"/>
            <person name="Keeley SD"/>
            <person name="Tatsumi K"/>
            <person name="Tanaka K"/>
            <person name="Motone F"/>
            <person name="Kageyama Y"/>
            <person name="Nozu R"/>
            <person name="Adachi N"/>
            <person name="Nishimura O"/>
            <person name="Nakagawa R"/>
            <person name="Tanegashima C"/>
            <person name="Kiyatake I"/>
            <person name="Matsumoto R"/>
            <person name="Murakumo K"/>
            <person name="Nishida K"/>
            <person name="Terakita A"/>
            <person name="Kuratani S"/>
            <person name="Sato K"/>
            <person name="Hyodo S Kuraku.S."/>
        </authorList>
    </citation>
    <scope>NUCLEOTIDE SEQUENCE [LARGE SCALE GENOMIC DNA]</scope>
</reference>
<gene>
    <name evidence="1" type="ORF">chiPu_0033485</name>
</gene>
<keyword evidence="2" id="KW-1185">Reference proteome</keyword>